<feature type="compositionally biased region" description="Polar residues" evidence="5">
    <location>
        <begin position="45"/>
        <end position="57"/>
    </location>
</feature>
<feature type="compositionally biased region" description="Polar residues" evidence="5">
    <location>
        <begin position="631"/>
        <end position="644"/>
    </location>
</feature>
<dbReference type="InterPro" id="IPR022091">
    <property type="entry name" value="TMF_TATA-bd"/>
</dbReference>
<feature type="compositionally biased region" description="Polar residues" evidence="5">
    <location>
        <begin position="298"/>
        <end position="309"/>
    </location>
</feature>
<evidence type="ECO:0000313" key="7">
    <source>
        <dbReference type="EMBL" id="GFS07397.1"/>
    </source>
</evidence>
<evidence type="ECO:0000313" key="8">
    <source>
        <dbReference type="Proteomes" id="UP000762676"/>
    </source>
</evidence>
<dbReference type="PANTHER" id="PTHR46515">
    <property type="entry name" value="TATA ELEMENT MODULATORY FACTOR TMF1"/>
    <property type="match status" value="1"/>
</dbReference>
<gene>
    <name evidence="7" type="ORF">ElyMa_001248900</name>
</gene>
<dbReference type="Pfam" id="PF12325">
    <property type="entry name" value="TMF_TATA_bd"/>
    <property type="match status" value="1"/>
</dbReference>
<feature type="coiled-coil region" evidence="4">
    <location>
        <begin position="838"/>
        <end position="938"/>
    </location>
</feature>
<protein>
    <submittedName>
        <fullName evidence="7">TATA element modulatory factor</fullName>
    </submittedName>
</protein>
<name>A0AAV4IAP3_9GAST</name>
<feature type="coiled-coil region" evidence="4">
    <location>
        <begin position="1359"/>
        <end position="1452"/>
    </location>
</feature>
<feature type="compositionally biased region" description="Acidic residues" evidence="5">
    <location>
        <begin position="317"/>
        <end position="331"/>
    </location>
</feature>
<dbReference type="GO" id="GO:0005783">
    <property type="term" value="C:endoplasmic reticulum"/>
    <property type="evidence" value="ECO:0007669"/>
    <property type="project" value="TreeGrafter"/>
</dbReference>
<feature type="coiled-coil region" evidence="4">
    <location>
        <begin position="1063"/>
        <end position="1108"/>
    </location>
</feature>
<dbReference type="GO" id="GO:0005794">
    <property type="term" value="C:Golgi apparatus"/>
    <property type="evidence" value="ECO:0007669"/>
    <property type="project" value="UniProtKB-SubCell"/>
</dbReference>
<keyword evidence="2" id="KW-0333">Golgi apparatus</keyword>
<comment type="caution">
    <text evidence="7">The sequence shown here is derived from an EMBL/GenBank/DDBJ whole genome shotgun (WGS) entry which is preliminary data.</text>
</comment>
<comment type="subcellular location">
    <subcellularLocation>
        <location evidence="1">Golgi apparatus</location>
    </subcellularLocation>
</comment>
<dbReference type="PANTHER" id="PTHR46515:SF1">
    <property type="entry name" value="TATA ELEMENT MODULATORY FACTOR"/>
    <property type="match status" value="1"/>
</dbReference>
<feature type="coiled-coil region" evidence="4">
    <location>
        <begin position="967"/>
        <end position="1022"/>
    </location>
</feature>
<feature type="coiled-coil region" evidence="4">
    <location>
        <begin position="1163"/>
        <end position="1264"/>
    </location>
</feature>
<feature type="compositionally biased region" description="Basic and acidic residues" evidence="5">
    <location>
        <begin position="1268"/>
        <end position="1293"/>
    </location>
</feature>
<evidence type="ECO:0000256" key="4">
    <source>
        <dbReference type="SAM" id="Coils"/>
    </source>
</evidence>
<feature type="compositionally biased region" description="Basic and acidic residues" evidence="5">
    <location>
        <begin position="147"/>
        <end position="172"/>
    </location>
</feature>
<organism evidence="7 8">
    <name type="scientific">Elysia marginata</name>
    <dbReference type="NCBI Taxonomy" id="1093978"/>
    <lineage>
        <taxon>Eukaryota</taxon>
        <taxon>Metazoa</taxon>
        <taxon>Spiralia</taxon>
        <taxon>Lophotrochozoa</taxon>
        <taxon>Mollusca</taxon>
        <taxon>Gastropoda</taxon>
        <taxon>Heterobranchia</taxon>
        <taxon>Euthyneura</taxon>
        <taxon>Panpulmonata</taxon>
        <taxon>Sacoglossa</taxon>
        <taxon>Placobranchoidea</taxon>
        <taxon>Plakobranchidae</taxon>
        <taxon>Elysia</taxon>
    </lineage>
</organism>
<feature type="compositionally biased region" description="Polar residues" evidence="5">
    <location>
        <begin position="358"/>
        <end position="368"/>
    </location>
</feature>
<feature type="compositionally biased region" description="Basic and acidic residues" evidence="5">
    <location>
        <begin position="668"/>
        <end position="685"/>
    </location>
</feature>
<feature type="region of interest" description="Disordered" evidence="5">
    <location>
        <begin position="739"/>
        <end position="777"/>
    </location>
</feature>
<feature type="region of interest" description="Disordered" evidence="5">
    <location>
        <begin position="1266"/>
        <end position="1313"/>
    </location>
</feature>
<accession>A0AAV4IAP3</accession>
<feature type="compositionally biased region" description="Polar residues" evidence="5">
    <location>
        <begin position="558"/>
        <end position="585"/>
    </location>
</feature>
<feature type="domain" description="TATA element modulatory factor 1 TATA binding" evidence="6">
    <location>
        <begin position="1355"/>
        <end position="1460"/>
    </location>
</feature>
<dbReference type="InterPro" id="IPR022092">
    <property type="entry name" value="TMF_DNA-bd"/>
</dbReference>
<feature type="compositionally biased region" description="Basic and acidic residues" evidence="5">
    <location>
        <begin position="588"/>
        <end position="597"/>
    </location>
</feature>
<dbReference type="EMBL" id="BMAT01002461">
    <property type="protein sequence ID" value="GFS07397.1"/>
    <property type="molecule type" value="Genomic_DNA"/>
</dbReference>
<reference evidence="7 8" key="1">
    <citation type="journal article" date="2021" name="Elife">
        <title>Chloroplast acquisition without the gene transfer in kleptoplastic sea slugs, Plakobranchus ocellatus.</title>
        <authorList>
            <person name="Maeda T."/>
            <person name="Takahashi S."/>
            <person name="Yoshida T."/>
            <person name="Shimamura S."/>
            <person name="Takaki Y."/>
            <person name="Nagai Y."/>
            <person name="Toyoda A."/>
            <person name="Suzuki Y."/>
            <person name="Arimoto A."/>
            <person name="Ishii H."/>
            <person name="Satoh N."/>
            <person name="Nishiyama T."/>
            <person name="Hasebe M."/>
            <person name="Maruyama T."/>
            <person name="Minagawa J."/>
            <person name="Obokata J."/>
            <person name="Shigenobu S."/>
        </authorList>
    </citation>
    <scope>NUCLEOTIDE SEQUENCE [LARGE SCALE GENOMIC DNA]</scope>
</reference>
<sequence>MSWWDTSSISNLATQALKNAQKKIDKVLDIEADEKAAKAKKKKASSLQGGDSSLTSKTDVKEEKGTGHDFWSGWMGKSEEDSAASAPSQGSSWHLPWASPSQETLAAASSSPSSDQSRRTSGKMSRLSSQRKEAAKESLSSPATNQEEVKTQIEVESITEKKLDGFEAERSTTDTLVEPVSPSCEESASDPLPKEETQNSDESVEVTASSKVEEKLSTNVDEMSLGAEDNHDSYLLAEGFQGDSHDNNLSDNLTSKGESEESEDIVLDQSKRASETKVTAEMTDPVQVSDPLHDRELSIQSVSQDQNELAESGWQDADADVIIDEDEEEKVGDDSFVPDSHLTEAGDHPIEADEFTSTEEIQNSNEANESADKLGIQSSYQGDHLVSELEPNEIDKEAGVHGTSDEINEDLYSDKDISHVPYMADDNNLESDNSLLMTFTEEKKTDENVPETEVETALKETGVSSHSFGDIHGEEELKSVSKDEPLVNEPDRKTSEDVENSKSISQENEEKSLSQEYVNVSSGCGTSQLISLDSSALSSDDCLQSSYELDLEGVSRNISSEPDITQDLVGSTGSSDTSRLDSSADTVVVERTHHDSDSTADTGFSLFGKDSTVSSQEEVENLEKADDANPDSCQDSSSTHSTYMKSLIQDAMDDLSNKAEDSGSDNHSNSEVKSEGSKVDSEMEKSVYSGHESSDDIETNTSSDIEILSAPHSNEEVGSGLGASKFHTPFHLTPLQGVQHREAYGSRSSSSSNSKVGEGERLSPERGDVASWRDDDISPHELASVKEEGPDSPYHPERLLKLAEAVVQQELRGGQKLAEMAEVLQAREAKLISLSKENHSLAEDVSILRCQLKKAEEARDAEAADLDALTQEFTLRIGEAEKKMQTVLKEKERMKQQLNTAEKELERRSADADVEAMLEEKRQQVEELLQEGEKLSKQQLQSSTIIKKLRAKEKESDTTITSQKKKLEDQTAELDHLKVVLNSKEDMEKKQNEAISQFNTAVQKQEKELAKLRSDLEDAHEKSRGLQVALDNSYKEIAELHKSNATQDSKAQEAALSAETHVREELKAAMERDQMRFKQEREAFIMQADDLRLDMARLEKEHSRREDVLRQEIAYLQTRLQEDEARSQELTQSVSSATRPLLRQIENLQATYGAQANAWERVEKNLTDRLAESQTSLAVAQEKERTSSQQFMELSAKVAALEASNSSLRQEKATLSAKIEGDKSQLEELQDMRNSIVAQLESSKKILSEELAQLKMDKMHLESQLSVERTRVETEKKKSQALEEQLRLAERPRSRGTPSPSPSMSVSQQESIVGSVHEGYPGNMMNWSFHDESDSGSTVGISRASVYDSLRQSGAAIAVENMSSQLKLREGEITQLQSEISRLERTRESMAKELVNLSNQNEELQDIKLQHEQQQVQFKELNQRYSAILQMYGEKEEQVQELRLDLQDVKEMYKTQIDALMAK</sequence>
<evidence type="ECO:0000259" key="6">
    <source>
        <dbReference type="Pfam" id="PF12325"/>
    </source>
</evidence>
<feature type="compositionally biased region" description="Basic and acidic residues" evidence="5">
    <location>
        <begin position="469"/>
        <end position="500"/>
    </location>
</feature>
<evidence type="ECO:0000256" key="2">
    <source>
        <dbReference type="ARBA" id="ARBA00023034"/>
    </source>
</evidence>
<evidence type="ECO:0000256" key="5">
    <source>
        <dbReference type="SAM" id="MobiDB-lite"/>
    </source>
</evidence>
<dbReference type="Pfam" id="PF12329">
    <property type="entry name" value="TMF_DNA_bd"/>
    <property type="match status" value="1"/>
</dbReference>
<dbReference type="Proteomes" id="UP000762676">
    <property type="component" value="Unassembled WGS sequence"/>
</dbReference>
<dbReference type="InterPro" id="IPR052602">
    <property type="entry name" value="Growth_transcription_reg"/>
</dbReference>
<keyword evidence="3 4" id="KW-0175">Coiled coil</keyword>
<evidence type="ECO:0000256" key="3">
    <source>
        <dbReference type="ARBA" id="ARBA00023054"/>
    </source>
</evidence>
<feature type="region of interest" description="Disordered" evidence="5">
    <location>
        <begin position="558"/>
        <end position="725"/>
    </location>
</feature>
<proteinExistence type="predicted"/>
<keyword evidence="8" id="KW-1185">Reference proteome</keyword>
<feature type="compositionally biased region" description="Low complexity" evidence="5">
    <location>
        <begin position="1295"/>
        <end position="1307"/>
    </location>
</feature>
<feature type="compositionally biased region" description="Basic and acidic residues" evidence="5">
    <location>
        <begin position="757"/>
        <end position="777"/>
    </location>
</feature>
<feature type="region of interest" description="Disordered" evidence="5">
    <location>
        <begin position="441"/>
        <end position="519"/>
    </location>
</feature>
<evidence type="ECO:0000256" key="1">
    <source>
        <dbReference type="ARBA" id="ARBA00004555"/>
    </source>
</evidence>
<feature type="region of interest" description="Disordered" evidence="5">
    <location>
        <begin position="37"/>
        <end position="413"/>
    </location>
</feature>
<feature type="compositionally biased region" description="Basic and acidic residues" evidence="5">
    <location>
        <begin position="341"/>
        <end position="351"/>
    </location>
</feature>
<feature type="compositionally biased region" description="Basic and acidic residues" evidence="5">
    <location>
        <begin position="58"/>
        <end position="67"/>
    </location>
</feature>